<organism evidence="2 3">
    <name type="scientific">Pisum sativum</name>
    <name type="common">Garden pea</name>
    <name type="synonym">Lathyrus oleraceus</name>
    <dbReference type="NCBI Taxonomy" id="3888"/>
    <lineage>
        <taxon>Eukaryota</taxon>
        <taxon>Viridiplantae</taxon>
        <taxon>Streptophyta</taxon>
        <taxon>Embryophyta</taxon>
        <taxon>Tracheophyta</taxon>
        <taxon>Spermatophyta</taxon>
        <taxon>Magnoliopsida</taxon>
        <taxon>eudicotyledons</taxon>
        <taxon>Gunneridae</taxon>
        <taxon>Pentapetalae</taxon>
        <taxon>rosids</taxon>
        <taxon>fabids</taxon>
        <taxon>Fabales</taxon>
        <taxon>Fabaceae</taxon>
        <taxon>Papilionoideae</taxon>
        <taxon>50 kb inversion clade</taxon>
        <taxon>NPAAA clade</taxon>
        <taxon>Hologalegina</taxon>
        <taxon>IRL clade</taxon>
        <taxon>Fabeae</taxon>
        <taxon>Lathyrus</taxon>
    </lineage>
</organism>
<evidence type="ECO:0000313" key="3">
    <source>
        <dbReference type="Proteomes" id="UP001058974"/>
    </source>
</evidence>
<feature type="compositionally biased region" description="Basic and acidic residues" evidence="1">
    <location>
        <begin position="30"/>
        <end position="50"/>
    </location>
</feature>
<dbReference type="GO" id="GO:0006433">
    <property type="term" value="P:prolyl-tRNA aminoacylation"/>
    <property type="evidence" value="ECO:0007669"/>
    <property type="project" value="InterPro"/>
</dbReference>
<dbReference type="InterPro" id="IPR004499">
    <property type="entry name" value="Pro-tRNA-ligase_IIa_arc-type"/>
</dbReference>
<dbReference type="SUPFAM" id="SSF55681">
    <property type="entry name" value="Class II aaRS and biotin synthetases"/>
    <property type="match status" value="1"/>
</dbReference>
<gene>
    <name evidence="2" type="ORF">KIW84_061186</name>
</gene>
<dbReference type="GO" id="GO:0017101">
    <property type="term" value="C:aminoacyl-tRNA synthetase multienzyme complex"/>
    <property type="evidence" value="ECO:0007669"/>
    <property type="project" value="TreeGrafter"/>
</dbReference>
<sequence length="149" mass="16925">ATIALARSLLPRLRLLSNRIRYSSFTMAGTDDKKQQQSAEKKKAAGEKKQSAAKHQPAAKQQPGGKKKEVKKETGLGLTNRKAENFGEWYSEVVVNGEMIEYYDISGCYILRPWSMAIWEILQAFFDPEIKKMKIKNCYFPVFVSSTVL</sequence>
<dbReference type="InterPro" id="IPR045864">
    <property type="entry name" value="aa-tRNA-synth_II/BPL/LPL"/>
</dbReference>
<feature type="non-terminal residue" evidence="2">
    <location>
        <position position="149"/>
    </location>
</feature>
<dbReference type="AlphaFoldDB" id="A0A9D5A1X7"/>
<dbReference type="PANTHER" id="PTHR43382">
    <property type="entry name" value="PROLYL-TRNA SYNTHETASE"/>
    <property type="match status" value="1"/>
</dbReference>
<evidence type="ECO:0000313" key="2">
    <source>
        <dbReference type="EMBL" id="KAI5394402.1"/>
    </source>
</evidence>
<dbReference type="GO" id="GO:0005737">
    <property type="term" value="C:cytoplasm"/>
    <property type="evidence" value="ECO:0007669"/>
    <property type="project" value="InterPro"/>
</dbReference>
<proteinExistence type="predicted"/>
<dbReference type="Gene3D" id="3.30.930.10">
    <property type="entry name" value="Bira Bifunctional Protein, Domain 2"/>
    <property type="match status" value="1"/>
</dbReference>
<feature type="compositionally biased region" description="Low complexity" evidence="1">
    <location>
        <begin position="53"/>
        <end position="64"/>
    </location>
</feature>
<accession>A0A9D5A1X7</accession>
<dbReference type="Gramene" id="Psat06G0118600-T1">
    <property type="protein sequence ID" value="KAI5394402.1"/>
    <property type="gene ID" value="KIW84_061186"/>
</dbReference>
<dbReference type="PANTHER" id="PTHR43382:SF2">
    <property type="entry name" value="BIFUNCTIONAL GLUTAMATE_PROLINE--TRNA LIGASE"/>
    <property type="match status" value="1"/>
</dbReference>
<dbReference type="Proteomes" id="UP001058974">
    <property type="component" value="Chromosome 6"/>
</dbReference>
<dbReference type="GO" id="GO:0004827">
    <property type="term" value="F:proline-tRNA ligase activity"/>
    <property type="evidence" value="ECO:0007669"/>
    <property type="project" value="InterPro"/>
</dbReference>
<evidence type="ECO:0000256" key="1">
    <source>
        <dbReference type="SAM" id="MobiDB-lite"/>
    </source>
</evidence>
<comment type="caution">
    <text evidence="2">The sequence shown here is derived from an EMBL/GenBank/DDBJ whole genome shotgun (WGS) entry which is preliminary data.</text>
</comment>
<keyword evidence="3" id="KW-1185">Reference proteome</keyword>
<dbReference type="EMBL" id="JAMSHJ010000006">
    <property type="protein sequence ID" value="KAI5394402.1"/>
    <property type="molecule type" value="Genomic_DNA"/>
</dbReference>
<dbReference type="GO" id="GO:0005524">
    <property type="term" value="F:ATP binding"/>
    <property type="evidence" value="ECO:0007669"/>
    <property type="project" value="InterPro"/>
</dbReference>
<feature type="non-terminal residue" evidence="2">
    <location>
        <position position="1"/>
    </location>
</feature>
<feature type="region of interest" description="Disordered" evidence="1">
    <location>
        <begin position="27"/>
        <end position="76"/>
    </location>
</feature>
<protein>
    <submittedName>
        <fullName evidence="2">Uncharacterized protein</fullName>
    </submittedName>
</protein>
<name>A0A9D5A1X7_PEA</name>
<reference evidence="2 3" key="1">
    <citation type="journal article" date="2022" name="Nat. Genet.">
        <title>Improved pea reference genome and pan-genome highlight genomic features and evolutionary characteristics.</title>
        <authorList>
            <person name="Yang T."/>
            <person name="Liu R."/>
            <person name="Luo Y."/>
            <person name="Hu S."/>
            <person name="Wang D."/>
            <person name="Wang C."/>
            <person name="Pandey M.K."/>
            <person name="Ge S."/>
            <person name="Xu Q."/>
            <person name="Li N."/>
            <person name="Li G."/>
            <person name="Huang Y."/>
            <person name="Saxena R.K."/>
            <person name="Ji Y."/>
            <person name="Li M."/>
            <person name="Yan X."/>
            <person name="He Y."/>
            <person name="Liu Y."/>
            <person name="Wang X."/>
            <person name="Xiang C."/>
            <person name="Varshney R.K."/>
            <person name="Ding H."/>
            <person name="Gao S."/>
            <person name="Zong X."/>
        </authorList>
    </citation>
    <scope>NUCLEOTIDE SEQUENCE [LARGE SCALE GENOMIC DNA]</scope>
    <source>
        <strain evidence="2 3">cv. Zhongwan 6</strain>
    </source>
</reference>